<keyword evidence="10 12" id="KW-0511">Multifunctional enzyme</keyword>
<keyword evidence="9 12" id="KW-0486">Methionine biosynthesis</keyword>
<comment type="catalytic activity">
    <reaction evidence="12">
        <text>(6R)-5,10-methylene-5,6,7,8-tetrahydrofolate + NADP(+) = (6R)-5,10-methenyltetrahydrofolate + NADPH</text>
        <dbReference type="Rhea" id="RHEA:22812"/>
        <dbReference type="ChEBI" id="CHEBI:15636"/>
        <dbReference type="ChEBI" id="CHEBI:57455"/>
        <dbReference type="ChEBI" id="CHEBI:57783"/>
        <dbReference type="ChEBI" id="CHEBI:58349"/>
        <dbReference type="EC" id="1.5.1.5"/>
    </reaction>
</comment>
<dbReference type="InterPro" id="IPR020631">
    <property type="entry name" value="THF_DH/CycHdrlase_NAD-bd_dom"/>
</dbReference>
<dbReference type="Gene3D" id="3.40.50.720">
    <property type="entry name" value="NAD(P)-binding Rossmann-like Domain"/>
    <property type="match status" value="1"/>
</dbReference>
<keyword evidence="8 12" id="KW-0368">Histidine biosynthesis</keyword>
<evidence type="ECO:0000313" key="16">
    <source>
        <dbReference type="Proteomes" id="UP000593802"/>
    </source>
</evidence>
<accession>A0A7I8D745</accession>
<evidence type="ECO:0000256" key="9">
    <source>
        <dbReference type="ARBA" id="ARBA00023167"/>
    </source>
</evidence>
<name>A0A7I8D745_9BACL</name>
<protein>
    <recommendedName>
        <fullName evidence="12">Bifunctional protein FolD</fullName>
    </recommendedName>
    <domain>
        <recommendedName>
            <fullName evidence="12">Methylenetetrahydrofolate dehydrogenase</fullName>
            <ecNumber evidence="12">1.5.1.5</ecNumber>
        </recommendedName>
    </domain>
    <domain>
        <recommendedName>
            <fullName evidence="12">Methenyltetrahydrofolate cyclohydrolase</fullName>
            <ecNumber evidence="12">3.5.4.9</ecNumber>
        </recommendedName>
    </domain>
</protein>
<evidence type="ECO:0000256" key="5">
    <source>
        <dbReference type="ARBA" id="ARBA00022801"/>
    </source>
</evidence>
<dbReference type="GO" id="GO:0005829">
    <property type="term" value="C:cytosol"/>
    <property type="evidence" value="ECO:0007669"/>
    <property type="project" value="TreeGrafter"/>
</dbReference>
<dbReference type="GO" id="GO:0006164">
    <property type="term" value="P:purine nucleotide biosynthetic process"/>
    <property type="evidence" value="ECO:0007669"/>
    <property type="project" value="UniProtKB-KW"/>
</dbReference>
<keyword evidence="2 12" id="KW-0554">One-carbon metabolism</keyword>
<evidence type="ECO:0000256" key="11">
    <source>
        <dbReference type="ARBA" id="ARBA00036357"/>
    </source>
</evidence>
<dbReference type="InterPro" id="IPR046346">
    <property type="entry name" value="Aminoacid_DH-like_N_sf"/>
</dbReference>
<keyword evidence="4 12" id="KW-0658">Purine biosynthesis</keyword>
<dbReference type="NCBIfam" id="NF010785">
    <property type="entry name" value="PRK14188.1"/>
    <property type="match status" value="1"/>
</dbReference>
<evidence type="ECO:0000256" key="1">
    <source>
        <dbReference type="ARBA" id="ARBA00004777"/>
    </source>
</evidence>
<evidence type="ECO:0000313" key="15">
    <source>
        <dbReference type="EMBL" id="BCJ85914.1"/>
    </source>
</evidence>
<dbReference type="GO" id="GO:0000105">
    <property type="term" value="P:L-histidine biosynthetic process"/>
    <property type="evidence" value="ECO:0007669"/>
    <property type="project" value="UniProtKB-KW"/>
</dbReference>
<dbReference type="PANTHER" id="PTHR48099:SF5">
    <property type="entry name" value="C-1-TETRAHYDROFOLATE SYNTHASE, CYTOPLASMIC"/>
    <property type="match status" value="1"/>
</dbReference>
<evidence type="ECO:0000259" key="13">
    <source>
        <dbReference type="Pfam" id="PF00763"/>
    </source>
</evidence>
<proteinExistence type="inferred from homology"/>
<dbReference type="RefSeq" id="WP_200759978.1">
    <property type="nucleotide sequence ID" value="NZ_AP023366.1"/>
</dbReference>
<dbReference type="KEGG" id="eff:skT53_08990"/>
<feature type="domain" description="Tetrahydrofolate dehydrogenase/cyclohydrolase NAD(P)-binding" evidence="14">
    <location>
        <begin position="139"/>
        <end position="280"/>
    </location>
</feature>
<comment type="similarity">
    <text evidence="12">Belongs to the tetrahydrofolate dehydrogenase/cyclohydrolase family.</text>
</comment>
<evidence type="ECO:0000256" key="7">
    <source>
        <dbReference type="ARBA" id="ARBA00023002"/>
    </source>
</evidence>
<dbReference type="FunFam" id="3.40.50.720:FF:000094">
    <property type="entry name" value="Bifunctional protein FolD"/>
    <property type="match status" value="1"/>
</dbReference>
<dbReference type="FunFam" id="3.40.50.10860:FF:000001">
    <property type="entry name" value="Bifunctional protein FolD"/>
    <property type="match status" value="1"/>
</dbReference>
<dbReference type="PROSITE" id="PS00767">
    <property type="entry name" value="THF_DHG_CYH_2"/>
    <property type="match status" value="1"/>
</dbReference>
<evidence type="ECO:0000256" key="10">
    <source>
        <dbReference type="ARBA" id="ARBA00023268"/>
    </source>
</evidence>
<dbReference type="PRINTS" id="PR00085">
    <property type="entry name" value="THFDHDRGNASE"/>
</dbReference>
<dbReference type="NCBIfam" id="NF008058">
    <property type="entry name" value="PRK10792.1"/>
    <property type="match status" value="1"/>
</dbReference>
<dbReference type="GO" id="GO:0035999">
    <property type="term" value="P:tetrahydrofolate interconversion"/>
    <property type="evidence" value="ECO:0007669"/>
    <property type="project" value="UniProtKB-UniRule"/>
</dbReference>
<keyword evidence="3 12" id="KW-0028">Amino-acid biosynthesis</keyword>
<dbReference type="HAMAP" id="MF_01576">
    <property type="entry name" value="THF_DHG_CYH"/>
    <property type="match status" value="1"/>
</dbReference>
<evidence type="ECO:0000259" key="14">
    <source>
        <dbReference type="Pfam" id="PF02882"/>
    </source>
</evidence>
<comment type="subunit">
    <text evidence="12">Homodimer.</text>
</comment>
<reference evidence="15 16" key="1">
    <citation type="submission" date="2020-08" db="EMBL/GenBank/DDBJ databases">
        <title>Complete Genome Sequence of Effusibacillus dendaii Strain skT53, Isolated from Farmland soil.</title>
        <authorList>
            <person name="Konishi T."/>
            <person name="Kawasaki H."/>
        </authorList>
    </citation>
    <scope>NUCLEOTIDE SEQUENCE [LARGE SCALE GENOMIC DNA]</scope>
    <source>
        <strain evidence="16">skT53</strain>
    </source>
</reference>
<keyword evidence="7 12" id="KW-0560">Oxidoreductase</keyword>
<organism evidence="15 16">
    <name type="scientific">Effusibacillus dendaii</name>
    <dbReference type="NCBI Taxonomy" id="2743772"/>
    <lineage>
        <taxon>Bacteria</taxon>
        <taxon>Bacillati</taxon>
        <taxon>Bacillota</taxon>
        <taxon>Bacilli</taxon>
        <taxon>Bacillales</taxon>
        <taxon>Alicyclobacillaceae</taxon>
        <taxon>Effusibacillus</taxon>
    </lineage>
</organism>
<dbReference type="GO" id="GO:0004488">
    <property type="term" value="F:methylenetetrahydrofolate dehydrogenase (NADP+) activity"/>
    <property type="evidence" value="ECO:0007669"/>
    <property type="project" value="UniProtKB-UniRule"/>
</dbReference>
<feature type="binding site" evidence="12">
    <location>
        <begin position="165"/>
        <end position="167"/>
    </location>
    <ligand>
        <name>NADP(+)</name>
        <dbReference type="ChEBI" id="CHEBI:58349"/>
    </ligand>
</feature>
<dbReference type="UniPathway" id="UPA00193"/>
<dbReference type="Pfam" id="PF00763">
    <property type="entry name" value="THF_DHG_CYH"/>
    <property type="match status" value="1"/>
</dbReference>
<dbReference type="InterPro" id="IPR000672">
    <property type="entry name" value="THF_DH/CycHdrlase"/>
</dbReference>
<comment type="caution">
    <text evidence="12">Lacks conserved residue(s) required for the propagation of feature annotation.</text>
</comment>
<keyword evidence="5 12" id="KW-0378">Hydrolase</keyword>
<dbReference type="Gene3D" id="3.40.50.10860">
    <property type="entry name" value="Leucine Dehydrogenase, chain A, domain 1"/>
    <property type="match status" value="1"/>
</dbReference>
<dbReference type="CDD" id="cd01080">
    <property type="entry name" value="NAD_bind_m-THF_DH_Cyclohyd"/>
    <property type="match status" value="1"/>
</dbReference>
<dbReference type="GO" id="GO:0009086">
    <property type="term" value="P:methionine biosynthetic process"/>
    <property type="evidence" value="ECO:0007669"/>
    <property type="project" value="UniProtKB-KW"/>
</dbReference>
<dbReference type="NCBIfam" id="NF010783">
    <property type="entry name" value="PRK14186.1"/>
    <property type="match status" value="1"/>
</dbReference>
<sequence>MTATIISGKEVASQIRSELKQEVDQLIQQGVQPGLAVILVGDDPASHSYVKGKEKASIELNFYSEVHRLSADVSEQEVLSLIDRFNRDPKIHGILVQLPLPAHISEKAVIQAIDPQKDVDGFHPVNVGNLYTGLPAFLPCTPHGVIQMLKRSGVQIAGKNAVVIGRSNIVGKPMAQLLLAENATVTICHSRTKDLTSFTKQADILVAAVGRAGTVTADMVKPGAAVVDVGVNRVDGKLVGDCLFDEVSQVAGLITPVPGGVGPMTITMLMYNTVESAKRSLVR</sequence>
<evidence type="ECO:0000256" key="2">
    <source>
        <dbReference type="ARBA" id="ARBA00022563"/>
    </source>
</evidence>
<gene>
    <name evidence="12 15" type="primary">folD</name>
    <name evidence="15" type="ORF">skT53_08990</name>
</gene>
<dbReference type="AlphaFoldDB" id="A0A7I8D745"/>
<dbReference type="InterPro" id="IPR020630">
    <property type="entry name" value="THF_DH/CycHdrlase_cat_dom"/>
</dbReference>
<keyword evidence="16" id="KW-1185">Reference proteome</keyword>
<evidence type="ECO:0000256" key="12">
    <source>
        <dbReference type="HAMAP-Rule" id="MF_01576"/>
    </source>
</evidence>
<dbReference type="GO" id="GO:0004477">
    <property type="term" value="F:methenyltetrahydrofolate cyclohydrolase activity"/>
    <property type="evidence" value="ECO:0007669"/>
    <property type="project" value="UniProtKB-UniRule"/>
</dbReference>
<feature type="domain" description="Tetrahydrofolate dehydrogenase/cyclohydrolase catalytic" evidence="13">
    <location>
        <begin position="6"/>
        <end position="120"/>
    </location>
</feature>
<comment type="catalytic activity">
    <reaction evidence="11 12">
        <text>(6R)-5,10-methenyltetrahydrofolate + H2O = (6R)-10-formyltetrahydrofolate + H(+)</text>
        <dbReference type="Rhea" id="RHEA:23700"/>
        <dbReference type="ChEBI" id="CHEBI:15377"/>
        <dbReference type="ChEBI" id="CHEBI:15378"/>
        <dbReference type="ChEBI" id="CHEBI:57455"/>
        <dbReference type="ChEBI" id="CHEBI:195366"/>
        <dbReference type="EC" id="3.5.4.9"/>
    </reaction>
</comment>
<dbReference type="PANTHER" id="PTHR48099">
    <property type="entry name" value="C-1-TETRAHYDROFOLATE SYNTHASE, CYTOPLASMIC-RELATED"/>
    <property type="match status" value="1"/>
</dbReference>
<evidence type="ECO:0000256" key="3">
    <source>
        <dbReference type="ARBA" id="ARBA00022605"/>
    </source>
</evidence>
<comment type="pathway">
    <text evidence="1 12">One-carbon metabolism; tetrahydrofolate interconversion.</text>
</comment>
<comment type="function">
    <text evidence="12">Catalyzes the oxidation of 5,10-methylenetetrahydrofolate to 5,10-methenyltetrahydrofolate and then the hydrolysis of 5,10-methenyltetrahydrofolate to 10-formyltetrahydrofolate.</text>
</comment>
<dbReference type="EC" id="3.5.4.9" evidence="12"/>
<dbReference type="SUPFAM" id="SSF51735">
    <property type="entry name" value="NAD(P)-binding Rossmann-fold domains"/>
    <property type="match status" value="1"/>
</dbReference>
<dbReference type="InterPro" id="IPR036291">
    <property type="entry name" value="NAD(P)-bd_dom_sf"/>
</dbReference>
<dbReference type="Pfam" id="PF02882">
    <property type="entry name" value="THF_DHG_CYH_C"/>
    <property type="match status" value="1"/>
</dbReference>
<dbReference type="SUPFAM" id="SSF53223">
    <property type="entry name" value="Aminoacid dehydrogenase-like, N-terminal domain"/>
    <property type="match status" value="1"/>
</dbReference>
<feature type="binding site" evidence="12">
    <location>
        <position position="231"/>
    </location>
    <ligand>
        <name>NADP(+)</name>
        <dbReference type="ChEBI" id="CHEBI:58349"/>
    </ligand>
</feature>
<evidence type="ECO:0000256" key="8">
    <source>
        <dbReference type="ARBA" id="ARBA00023102"/>
    </source>
</evidence>
<dbReference type="Proteomes" id="UP000593802">
    <property type="component" value="Chromosome"/>
</dbReference>
<evidence type="ECO:0000256" key="6">
    <source>
        <dbReference type="ARBA" id="ARBA00022857"/>
    </source>
</evidence>
<keyword evidence="6 12" id="KW-0521">NADP</keyword>
<evidence type="ECO:0000256" key="4">
    <source>
        <dbReference type="ARBA" id="ARBA00022755"/>
    </source>
</evidence>
<dbReference type="InterPro" id="IPR020867">
    <property type="entry name" value="THF_DH/CycHdrlase_CS"/>
</dbReference>
<dbReference type="EMBL" id="AP023366">
    <property type="protein sequence ID" value="BCJ85914.1"/>
    <property type="molecule type" value="Genomic_DNA"/>
</dbReference>
<dbReference type="EC" id="1.5.1.5" evidence="12"/>